<dbReference type="Pfam" id="PF04214">
    <property type="entry name" value="DUF411"/>
    <property type="match status" value="1"/>
</dbReference>
<dbReference type="InterPro" id="IPR007332">
    <property type="entry name" value="DUF411"/>
</dbReference>
<dbReference type="EMBL" id="LAZR01000957">
    <property type="protein sequence ID" value="KKN53752.1"/>
    <property type="molecule type" value="Genomic_DNA"/>
</dbReference>
<name>A0A0F9RUY5_9ZZZZ</name>
<sequence>MKKILGFTSLAAAGAAAVLAISLNAAPVSAETVTLYKNPQCGCCENYADYLRENGYTVEVKPTHDLTQISEEAGISEKFQGCHTAFLGDYVVSGHVPIDVVNKMLTEKPDIAGITLPGMPMGSPGMGGAKQKPFEILAVKAGAEPTVYAVE</sequence>
<reference evidence="1" key="1">
    <citation type="journal article" date="2015" name="Nature">
        <title>Complex archaea that bridge the gap between prokaryotes and eukaryotes.</title>
        <authorList>
            <person name="Spang A."/>
            <person name="Saw J.H."/>
            <person name="Jorgensen S.L."/>
            <person name="Zaremba-Niedzwiedzka K."/>
            <person name="Martijn J."/>
            <person name="Lind A.E."/>
            <person name="van Eijk R."/>
            <person name="Schleper C."/>
            <person name="Guy L."/>
            <person name="Ettema T.J."/>
        </authorList>
    </citation>
    <scope>NUCLEOTIDE SEQUENCE</scope>
</reference>
<comment type="caution">
    <text evidence="1">The sequence shown here is derived from an EMBL/GenBank/DDBJ whole genome shotgun (WGS) entry which is preliminary data.</text>
</comment>
<gene>
    <name evidence="1" type="ORF">LCGC14_0599160</name>
</gene>
<protein>
    <recommendedName>
        <fullName evidence="2">Metal-binding protein</fullName>
    </recommendedName>
</protein>
<dbReference type="AlphaFoldDB" id="A0A0F9RUY5"/>
<organism evidence="1">
    <name type="scientific">marine sediment metagenome</name>
    <dbReference type="NCBI Taxonomy" id="412755"/>
    <lineage>
        <taxon>unclassified sequences</taxon>
        <taxon>metagenomes</taxon>
        <taxon>ecological metagenomes</taxon>
    </lineage>
</organism>
<evidence type="ECO:0000313" key="1">
    <source>
        <dbReference type="EMBL" id="KKN53752.1"/>
    </source>
</evidence>
<proteinExistence type="predicted"/>
<evidence type="ECO:0008006" key="2">
    <source>
        <dbReference type="Google" id="ProtNLM"/>
    </source>
</evidence>
<accession>A0A0F9RUY5</accession>